<keyword evidence="1" id="KW-0805">Transcription regulation</keyword>
<evidence type="ECO:0000313" key="7">
    <source>
        <dbReference type="Proteomes" id="UP000253370"/>
    </source>
</evidence>
<dbReference type="InterPro" id="IPR039422">
    <property type="entry name" value="MarR/SlyA-like"/>
</dbReference>
<dbReference type="InterPro" id="IPR036390">
    <property type="entry name" value="WH_DNA-bd_sf"/>
</dbReference>
<evidence type="ECO:0000256" key="1">
    <source>
        <dbReference type="ARBA" id="ARBA00023015"/>
    </source>
</evidence>
<dbReference type="InterPro" id="IPR036388">
    <property type="entry name" value="WH-like_DNA-bd_sf"/>
</dbReference>
<evidence type="ECO:0000313" key="6">
    <source>
        <dbReference type="EMBL" id="RBI86342.1"/>
    </source>
</evidence>
<dbReference type="InterPro" id="IPR011991">
    <property type="entry name" value="ArsR-like_HTH"/>
</dbReference>
<gene>
    <name evidence="6" type="ORF">DRV85_06230</name>
</gene>
<reference evidence="6 7" key="1">
    <citation type="submission" date="2018-07" db="EMBL/GenBank/DDBJ databases">
        <title>Rhodosalinus sp. strain E84T genomic sequence and assembly.</title>
        <authorList>
            <person name="Liu Z.-W."/>
            <person name="Lu D.-C."/>
        </authorList>
    </citation>
    <scope>NUCLEOTIDE SEQUENCE [LARGE SCALE GENOMIC DNA]</scope>
    <source>
        <strain evidence="6 7">E84</strain>
    </source>
</reference>
<evidence type="ECO:0000256" key="3">
    <source>
        <dbReference type="ARBA" id="ARBA00023163"/>
    </source>
</evidence>
<dbReference type="PANTHER" id="PTHR33164">
    <property type="entry name" value="TRANSCRIPTIONAL REGULATOR, MARR FAMILY"/>
    <property type="match status" value="1"/>
</dbReference>
<evidence type="ECO:0000259" key="5">
    <source>
        <dbReference type="PROSITE" id="PS50995"/>
    </source>
</evidence>
<keyword evidence="2" id="KW-0238">DNA-binding</keyword>
<dbReference type="SUPFAM" id="SSF46785">
    <property type="entry name" value="Winged helix' DNA-binding domain"/>
    <property type="match status" value="1"/>
</dbReference>
<dbReference type="OrthoDB" id="582199at2"/>
<feature type="region of interest" description="Disordered" evidence="4">
    <location>
        <begin position="82"/>
        <end position="108"/>
    </location>
</feature>
<protein>
    <recommendedName>
        <fullName evidence="5">HTH marR-type domain-containing protein</fullName>
    </recommendedName>
</protein>
<dbReference type="PANTHER" id="PTHR33164:SF43">
    <property type="entry name" value="HTH-TYPE TRANSCRIPTIONAL REPRESSOR YETL"/>
    <property type="match status" value="1"/>
</dbReference>
<dbReference type="Gene3D" id="1.10.10.10">
    <property type="entry name" value="Winged helix-like DNA-binding domain superfamily/Winged helix DNA-binding domain"/>
    <property type="match status" value="1"/>
</dbReference>
<dbReference type="GO" id="GO:0003677">
    <property type="term" value="F:DNA binding"/>
    <property type="evidence" value="ECO:0007669"/>
    <property type="project" value="UniProtKB-KW"/>
</dbReference>
<comment type="caution">
    <text evidence="6">The sequence shown here is derived from an EMBL/GenBank/DDBJ whole genome shotgun (WGS) entry which is preliminary data.</text>
</comment>
<keyword evidence="3" id="KW-0804">Transcription</keyword>
<accession>A0A365UAV9</accession>
<feature type="domain" description="HTH marR-type" evidence="5">
    <location>
        <begin position="11"/>
        <end position="143"/>
    </location>
</feature>
<evidence type="ECO:0000256" key="4">
    <source>
        <dbReference type="SAM" id="MobiDB-lite"/>
    </source>
</evidence>
<organism evidence="6 7">
    <name type="scientific">Rhodosalinus halophilus</name>
    <dbReference type="NCBI Taxonomy" id="2259333"/>
    <lineage>
        <taxon>Bacteria</taxon>
        <taxon>Pseudomonadati</taxon>
        <taxon>Pseudomonadota</taxon>
        <taxon>Alphaproteobacteria</taxon>
        <taxon>Rhodobacterales</taxon>
        <taxon>Paracoccaceae</taxon>
        <taxon>Rhodosalinus</taxon>
    </lineage>
</organism>
<dbReference type="PROSITE" id="PS01117">
    <property type="entry name" value="HTH_MARR_1"/>
    <property type="match status" value="1"/>
</dbReference>
<sequence length="148" mass="15834">MSDTGFGATRRSSIGWLVQRVAAAAEREMAARLEPLGLSVLQFAVLVAVLERPGASQAEIGARFGQPAYAISRALDSLETAGLVERRPDPRSRRAKGVHPTEAARARAPELQTIVAETNAALTAPLGADERQALAELLRRILPDADRD</sequence>
<dbReference type="GO" id="GO:0003700">
    <property type="term" value="F:DNA-binding transcription factor activity"/>
    <property type="evidence" value="ECO:0007669"/>
    <property type="project" value="InterPro"/>
</dbReference>
<dbReference type="EMBL" id="QNTQ01000005">
    <property type="protein sequence ID" value="RBI86342.1"/>
    <property type="molecule type" value="Genomic_DNA"/>
</dbReference>
<keyword evidence="7" id="KW-1185">Reference proteome</keyword>
<dbReference type="CDD" id="cd00090">
    <property type="entry name" value="HTH_ARSR"/>
    <property type="match status" value="1"/>
</dbReference>
<dbReference type="Proteomes" id="UP000253370">
    <property type="component" value="Unassembled WGS sequence"/>
</dbReference>
<dbReference type="GO" id="GO:0006950">
    <property type="term" value="P:response to stress"/>
    <property type="evidence" value="ECO:0007669"/>
    <property type="project" value="TreeGrafter"/>
</dbReference>
<dbReference type="PRINTS" id="PR00598">
    <property type="entry name" value="HTHMARR"/>
</dbReference>
<dbReference type="Pfam" id="PF12802">
    <property type="entry name" value="MarR_2"/>
    <property type="match status" value="1"/>
</dbReference>
<dbReference type="PROSITE" id="PS50995">
    <property type="entry name" value="HTH_MARR_2"/>
    <property type="match status" value="1"/>
</dbReference>
<name>A0A365UAV9_9RHOB</name>
<dbReference type="SMART" id="SM00347">
    <property type="entry name" value="HTH_MARR"/>
    <property type="match status" value="1"/>
</dbReference>
<evidence type="ECO:0000256" key="2">
    <source>
        <dbReference type="ARBA" id="ARBA00023125"/>
    </source>
</evidence>
<dbReference type="InterPro" id="IPR023187">
    <property type="entry name" value="Tscrpt_reg_MarR-type_CS"/>
</dbReference>
<dbReference type="AlphaFoldDB" id="A0A365UAV9"/>
<dbReference type="InterPro" id="IPR000835">
    <property type="entry name" value="HTH_MarR-typ"/>
</dbReference>
<proteinExistence type="predicted"/>
<dbReference type="RefSeq" id="WP_113288579.1">
    <property type="nucleotide sequence ID" value="NZ_QNTQ01000005.1"/>
</dbReference>